<keyword evidence="2" id="KW-0067">ATP-binding</keyword>
<evidence type="ECO:0000313" key="5">
    <source>
        <dbReference type="Proteomes" id="UP000193642"/>
    </source>
</evidence>
<dbReference type="PROSITE" id="PS51219">
    <property type="entry name" value="DPCK"/>
    <property type="match status" value="1"/>
</dbReference>
<dbReference type="PANTHER" id="PTHR10695">
    <property type="entry name" value="DEPHOSPHO-COA KINASE-RELATED"/>
    <property type="match status" value="1"/>
</dbReference>
<dbReference type="AlphaFoldDB" id="A0A1Y2BP15"/>
<gene>
    <name evidence="4" type="ORF">BCR33DRAFT_722004</name>
</gene>
<keyword evidence="3" id="KW-0472">Membrane</keyword>
<dbReference type="NCBIfam" id="TIGR00152">
    <property type="entry name" value="dephospho-CoA kinase"/>
    <property type="match status" value="1"/>
</dbReference>
<dbReference type="EMBL" id="MCGO01000055">
    <property type="protein sequence ID" value="ORY36486.1"/>
    <property type="molecule type" value="Genomic_DNA"/>
</dbReference>
<protein>
    <submittedName>
        <fullName evidence="4">CoaE-domain-containing protein</fullName>
    </submittedName>
</protein>
<dbReference type="SUPFAM" id="SSF52540">
    <property type="entry name" value="P-loop containing nucleoside triphosphate hydrolases"/>
    <property type="match status" value="1"/>
</dbReference>
<feature type="transmembrane region" description="Helical" evidence="3">
    <location>
        <begin position="177"/>
        <end position="197"/>
    </location>
</feature>
<evidence type="ECO:0000256" key="3">
    <source>
        <dbReference type="SAM" id="Phobius"/>
    </source>
</evidence>
<accession>A0A1Y2BP15</accession>
<evidence type="ECO:0000313" key="4">
    <source>
        <dbReference type="EMBL" id="ORY36486.1"/>
    </source>
</evidence>
<dbReference type="GO" id="GO:0015937">
    <property type="term" value="P:coenzyme A biosynthetic process"/>
    <property type="evidence" value="ECO:0007669"/>
    <property type="project" value="InterPro"/>
</dbReference>
<sequence length="205" mass="23204">HRINHPPDYDFPIVDADVIAREVVLPGNPGYHILDPVTGMIDRPKLGARVFSDSSARETINKATHPYIRIEMLRQLLGYFLLGHSAIIYDTPLLFEAGIAKWVHIIMVVYVPVEVQKERLIARDQITDIAAQQRIDSQMSIDKKKELAHIVIDNSGTKEETRANVDSIVGKLRPSRIMVGATWVVLFWPAAFVYTGLNVLKWLKL</sequence>
<dbReference type="InterPro" id="IPR027417">
    <property type="entry name" value="P-loop_NTPase"/>
</dbReference>
<dbReference type="PANTHER" id="PTHR10695:SF46">
    <property type="entry name" value="BIFUNCTIONAL COENZYME A SYNTHASE-RELATED"/>
    <property type="match status" value="1"/>
</dbReference>
<dbReference type="Pfam" id="PF01121">
    <property type="entry name" value="CoaE"/>
    <property type="match status" value="1"/>
</dbReference>
<proteinExistence type="inferred from homology"/>
<feature type="non-terminal residue" evidence="4">
    <location>
        <position position="1"/>
    </location>
</feature>
<dbReference type="GO" id="GO:0005524">
    <property type="term" value="F:ATP binding"/>
    <property type="evidence" value="ECO:0007669"/>
    <property type="project" value="UniProtKB-KW"/>
</dbReference>
<organism evidence="4 5">
    <name type="scientific">Rhizoclosmatium globosum</name>
    <dbReference type="NCBI Taxonomy" id="329046"/>
    <lineage>
        <taxon>Eukaryota</taxon>
        <taxon>Fungi</taxon>
        <taxon>Fungi incertae sedis</taxon>
        <taxon>Chytridiomycota</taxon>
        <taxon>Chytridiomycota incertae sedis</taxon>
        <taxon>Chytridiomycetes</taxon>
        <taxon>Chytridiales</taxon>
        <taxon>Chytriomycetaceae</taxon>
        <taxon>Rhizoclosmatium</taxon>
    </lineage>
</organism>
<dbReference type="OrthoDB" id="247245at2759"/>
<keyword evidence="1" id="KW-0547">Nucleotide-binding</keyword>
<keyword evidence="3" id="KW-1133">Transmembrane helix</keyword>
<dbReference type="InterPro" id="IPR001977">
    <property type="entry name" value="Depp_CoAkinase"/>
</dbReference>
<evidence type="ECO:0000256" key="1">
    <source>
        <dbReference type="ARBA" id="ARBA00022741"/>
    </source>
</evidence>
<dbReference type="Gene3D" id="3.40.50.300">
    <property type="entry name" value="P-loop containing nucleotide triphosphate hydrolases"/>
    <property type="match status" value="1"/>
</dbReference>
<comment type="caution">
    <text evidence="4">The sequence shown here is derived from an EMBL/GenBank/DDBJ whole genome shotgun (WGS) entry which is preliminary data.</text>
</comment>
<reference evidence="4 5" key="1">
    <citation type="submission" date="2016-07" db="EMBL/GenBank/DDBJ databases">
        <title>Pervasive Adenine N6-methylation of Active Genes in Fungi.</title>
        <authorList>
            <consortium name="DOE Joint Genome Institute"/>
            <person name="Mondo S.J."/>
            <person name="Dannebaum R.O."/>
            <person name="Kuo R.C."/>
            <person name="Labutti K."/>
            <person name="Haridas S."/>
            <person name="Kuo A."/>
            <person name="Salamov A."/>
            <person name="Ahrendt S.R."/>
            <person name="Lipzen A."/>
            <person name="Sullivan W."/>
            <person name="Andreopoulos W.B."/>
            <person name="Clum A."/>
            <person name="Lindquist E."/>
            <person name="Daum C."/>
            <person name="Ramamoorthy G.K."/>
            <person name="Gryganskyi A."/>
            <person name="Culley D."/>
            <person name="Magnuson J.K."/>
            <person name="James T.Y."/>
            <person name="O'Malley M.A."/>
            <person name="Stajich J.E."/>
            <person name="Spatafora J.W."/>
            <person name="Visel A."/>
            <person name="Grigoriev I.V."/>
        </authorList>
    </citation>
    <scope>NUCLEOTIDE SEQUENCE [LARGE SCALE GENOMIC DNA]</scope>
    <source>
        <strain evidence="4 5">JEL800</strain>
    </source>
</reference>
<keyword evidence="3" id="KW-0812">Transmembrane</keyword>
<dbReference type="STRING" id="329046.A0A1Y2BP15"/>
<name>A0A1Y2BP15_9FUNG</name>
<dbReference type="HAMAP" id="MF_00376">
    <property type="entry name" value="Dephospho_CoA_kinase"/>
    <property type="match status" value="1"/>
</dbReference>
<dbReference type="CDD" id="cd02022">
    <property type="entry name" value="DPCK"/>
    <property type="match status" value="1"/>
</dbReference>
<dbReference type="Proteomes" id="UP000193642">
    <property type="component" value="Unassembled WGS sequence"/>
</dbReference>
<dbReference type="GO" id="GO:0004140">
    <property type="term" value="F:dephospho-CoA kinase activity"/>
    <property type="evidence" value="ECO:0007669"/>
    <property type="project" value="InterPro"/>
</dbReference>
<evidence type="ECO:0000256" key="2">
    <source>
        <dbReference type="ARBA" id="ARBA00022840"/>
    </source>
</evidence>
<keyword evidence="5" id="KW-1185">Reference proteome</keyword>